<dbReference type="SMART" id="SM00360">
    <property type="entry name" value="RRM"/>
    <property type="match status" value="1"/>
</dbReference>
<dbReference type="PROSITE" id="PS50102">
    <property type="entry name" value="RRM"/>
    <property type="match status" value="1"/>
</dbReference>
<dbReference type="AlphaFoldDB" id="A0AA88VMT4"/>
<evidence type="ECO:0000256" key="1">
    <source>
        <dbReference type="PROSITE-ProRule" id="PRU00176"/>
    </source>
</evidence>
<accession>A0AA88VMT4</accession>
<protein>
    <recommendedName>
        <fullName evidence="2">RRM domain-containing protein</fullName>
    </recommendedName>
</protein>
<dbReference type="InterPro" id="IPR035979">
    <property type="entry name" value="RBD_domain_sf"/>
</dbReference>
<dbReference type="GO" id="GO:0003723">
    <property type="term" value="F:RNA binding"/>
    <property type="evidence" value="ECO:0007669"/>
    <property type="project" value="UniProtKB-UniRule"/>
</dbReference>
<dbReference type="EMBL" id="JAVXUP010001443">
    <property type="protein sequence ID" value="KAK3011605.1"/>
    <property type="molecule type" value="Genomic_DNA"/>
</dbReference>
<dbReference type="InterPro" id="IPR000504">
    <property type="entry name" value="RRM_dom"/>
</dbReference>
<dbReference type="InterPro" id="IPR012677">
    <property type="entry name" value="Nucleotide-bd_a/b_plait_sf"/>
</dbReference>
<feature type="domain" description="RRM" evidence="2">
    <location>
        <begin position="36"/>
        <end position="110"/>
    </location>
</feature>
<organism evidence="3 4">
    <name type="scientific">Escallonia herrerae</name>
    <dbReference type="NCBI Taxonomy" id="1293975"/>
    <lineage>
        <taxon>Eukaryota</taxon>
        <taxon>Viridiplantae</taxon>
        <taxon>Streptophyta</taxon>
        <taxon>Embryophyta</taxon>
        <taxon>Tracheophyta</taxon>
        <taxon>Spermatophyta</taxon>
        <taxon>Magnoliopsida</taxon>
        <taxon>eudicotyledons</taxon>
        <taxon>Gunneridae</taxon>
        <taxon>Pentapetalae</taxon>
        <taxon>asterids</taxon>
        <taxon>campanulids</taxon>
        <taxon>Escalloniales</taxon>
        <taxon>Escalloniaceae</taxon>
        <taxon>Escallonia</taxon>
    </lineage>
</organism>
<proteinExistence type="predicted"/>
<gene>
    <name evidence="3" type="ORF">RJ639_011012</name>
</gene>
<keyword evidence="4" id="KW-1185">Reference proteome</keyword>
<keyword evidence="1" id="KW-0694">RNA-binding</keyword>
<dbReference type="Proteomes" id="UP001188597">
    <property type="component" value="Unassembled WGS sequence"/>
</dbReference>
<dbReference type="PANTHER" id="PTHR32343">
    <property type="entry name" value="SERINE/ARGININE-RICH SPLICING FACTOR"/>
    <property type="match status" value="1"/>
</dbReference>
<evidence type="ECO:0000313" key="3">
    <source>
        <dbReference type="EMBL" id="KAK3011605.1"/>
    </source>
</evidence>
<dbReference type="Gene3D" id="3.30.70.330">
    <property type="match status" value="1"/>
</dbReference>
<comment type="caution">
    <text evidence="3">The sequence shown here is derived from an EMBL/GenBank/DDBJ whole genome shotgun (WGS) entry which is preliminary data.</text>
</comment>
<dbReference type="PANTHER" id="PTHR32343:SF29">
    <property type="entry name" value="RNA-BINDING (RRM_RBD_RNP MOTIFS) FAMILY PROTEIN"/>
    <property type="match status" value="1"/>
</dbReference>
<dbReference type="SUPFAM" id="SSF54928">
    <property type="entry name" value="RNA-binding domain, RBD"/>
    <property type="match status" value="1"/>
</dbReference>
<evidence type="ECO:0000259" key="2">
    <source>
        <dbReference type="PROSITE" id="PS50102"/>
    </source>
</evidence>
<evidence type="ECO:0000313" key="4">
    <source>
        <dbReference type="Proteomes" id="UP001188597"/>
    </source>
</evidence>
<name>A0AA88VMT4_9ASTE</name>
<sequence length="316" mass="34028">MYIVQVPMEQTDPKTGIDYQQATSSPNWTINVSDIRTVKVSNVSLTASERDVMEFLSFSGDIHFVEMQRETGMSQLAYVTFKDSRGADTAILLSGSRIGDHSVSITPIENYQLPPHAPPLILDTKPMASGSAVKKAEDVVSTMLAKGFVLGKDAFNKAKSFDERLHLTSNASATVASIDRKIGLSEKLSAGTAAVNVKVREMNQQYQVSEKTKSALAAAELTASNTGSAIMSNRYVSTGASWVSGAFTAVAKAAEDVSTMTKEKVGKAEEEKRETLYKERAAIVSDFAHLHLDDSSAGELPVVPVSSDDDRKLGII</sequence>
<reference evidence="3" key="1">
    <citation type="submission" date="2022-12" db="EMBL/GenBank/DDBJ databases">
        <title>Draft genome assemblies for two species of Escallonia (Escalloniales).</title>
        <authorList>
            <person name="Chanderbali A."/>
            <person name="Dervinis C."/>
            <person name="Anghel I."/>
            <person name="Soltis D."/>
            <person name="Soltis P."/>
            <person name="Zapata F."/>
        </authorList>
    </citation>
    <scope>NUCLEOTIDE SEQUENCE</scope>
    <source>
        <strain evidence="3">UCBG64.0493</strain>
        <tissue evidence="3">Leaf</tissue>
    </source>
</reference>